<feature type="compositionally biased region" description="Low complexity" evidence="3">
    <location>
        <begin position="590"/>
        <end position="637"/>
    </location>
</feature>
<feature type="domain" description="Peptidase M11 gametolysin" evidence="5">
    <location>
        <begin position="157"/>
        <end position="342"/>
    </location>
</feature>
<feature type="signal peptide" evidence="4">
    <location>
        <begin position="1"/>
        <end position="28"/>
    </location>
</feature>
<evidence type="ECO:0000256" key="3">
    <source>
        <dbReference type="SAM" id="MobiDB-lite"/>
    </source>
</evidence>
<accession>A0AAD2CD77</accession>
<feature type="compositionally biased region" description="Low complexity" evidence="3">
    <location>
        <begin position="492"/>
        <end position="520"/>
    </location>
</feature>
<organism evidence="6 7">
    <name type="scientific">Cylindrotheca closterium</name>
    <dbReference type="NCBI Taxonomy" id="2856"/>
    <lineage>
        <taxon>Eukaryota</taxon>
        <taxon>Sar</taxon>
        <taxon>Stramenopiles</taxon>
        <taxon>Ochrophyta</taxon>
        <taxon>Bacillariophyta</taxon>
        <taxon>Bacillariophyceae</taxon>
        <taxon>Bacillariophycidae</taxon>
        <taxon>Bacillariales</taxon>
        <taxon>Bacillariaceae</taxon>
        <taxon>Cylindrotheca</taxon>
    </lineage>
</organism>
<feature type="chain" id="PRO_5042055585" description="Peptidase M11 gametolysin domain-containing protein" evidence="4">
    <location>
        <begin position="29"/>
        <end position="882"/>
    </location>
</feature>
<dbReference type="Pfam" id="PF05548">
    <property type="entry name" value="Peptidase_M11"/>
    <property type="match status" value="1"/>
</dbReference>
<feature type="compositionally biased region" description="Pro residues" evidence="3">
    <location>
        <begin position="470"/>
        <end position="491"/>
    </location>
</feature>
<evidence type="ECO:0000259" key="5">
    <source>
        <dbReference type="Pfam" id="PF05548"/>
    </source>
</evidence>
<keyword evidence="4" id="KW-0732">Signal</keyword>
<comment type="caution">
    <text evidence="6">The sequence shown here is derived from an EMBL/GenBank/DDBJ whole genome shotgun (WGS) entry which is preliminary data.</text>
</comment>
<dbReference type="InterPro" id="IPR051940">
    <property type="entry name" value="Chitin_bind-dev_reg"/>
</dbReference>
<feature type="region of interest" description="Disordered" evidence="3">
    <location>
        <begin position="465"/>
        <end position="690"/>
    </location>
</feature>
<dbReference type="PANTHER" id="PTHR23301">
    <property type="entry name" value="CHITIN BINDING PERITROPHIN-A"/>
    <property type="match status" value="1"/>
</dbReference>
<keyword evidence="1" id="KW-0147">Chitin-binding</keyword>
<feature type="compositionally biased region" description="Low complexity" evidence="3">
    <location>
        <begin position="644"/>
        <end position="682"/>
    </location>
</feature>
<evidence type="ECO:0000256" key="4">
    <source>
        <dbReference type="SAM" id="SignalP"/>
    </source>
</evidence>
<proteinExistence type="predicted"/>
<protein>
    <recommendedName>
        <fullName evidence="5">Peptidase M11 gametolysin domain-containing protein</fullName>
    </recommendedName>
</protein>
<name>A0AAD2CD77_9STRA</name>
<sequence length="882" mass="94778">MERSYPYSLGATCVFLFILLNTLGIASAAQDDPVVVGGVEQMTEPCLAIVREITNDDDDADLICETPSGMAYLVPSVNEAWIRKKEFEDELFSGETELVLPDPTYYDIETDTLILDAPPGLKNPQLDDNSPDRRRLKNLERTIGVKKVLVVRVQATNSVTSLSEDQLSSDIFGGNGDVNNLRSQYYDCSYGKLEFRKTQDRRGKTTSIRNGVVTITPGAPAQIGDMRMTNRINSKLKEEFGMGVRELADHIMYCMPPGTMSEWAVAYGWMNSYATVFNDAVCSEVSTQMHEIGHNLNMGHSAHGDDEYGDQSGYMGLSYGEDELPFQCFNAAKSWQLGWYDDKSITFAPLATAQYSYSGKLSGIANYGSTPHNVLLEIKQTTSPWAFYVNYNLAKGLNRLTMEGADQVLVTMKNTKNDENFSFLARAMDPGDSLVLENFNGKNGETLTVTFVSVSGEDADISVVLSGPSIPVPTPPPTGRPTPHPTKPPTQAPITASPTKSPTIAPTKAPTAKPTKPPAAVALAQRRDTDPPTIAPTKSPTAKPTRSPTPEPTPDPTPVPTPAPTPGPTLKPTPYPTKAPTLKPTPSPTTLPSIQPTKNPTTTPSKTPTNVPSISPSKTPTTTPSNSPTFSPTTPSPTVEPGNPTRTPTIKPSTTPSSTPTTSQPSMTPTPQPTTSAPTKAPTPAPTFGERIRTGRGAIEISSASFGKVDVICNGVKKFMDDLIKETFGSNVDNDISCEAEGGFGSGPIAMRRPLSESLGTKEGAIINIGVTVNSRFPRGSVAPLQEDFEKYAVELMIDAESRRKLPMYILRSAMDAGMLVAGVISTDVNESVDPPALKISFSEAPEETKVVSYMATAGSVRTLAIGISTASWILVGAWFFL</sequence>
<dbReference type="AlphaFoldDB" id="A0AAD2CD77"/>
<dbReference type="InterPro" id="IPR008752">
    <property type="entry name" value="Peptidase_M11"/>
</dbReference>
<dbReference type="PANTHER" id="PTHR23301:SF0">
    <property type="entry name" value="CHITIN-BINDING TYPE-2 DOMAIN-CONTAINING PROTEIN-RELATED"/>
    <property type="match status" value="1"/>
</dbReference>
<dbReference type="SUPFAM" id="SSF55486">
    <property type="entry name" value="Metalloproteases ('zincins'), catalytic domain"/>
    <property type="match status" value="1"/>
</dbReference>
<keyword evidence="2" id="KW-1015">Disulfide bond</keyword>
<evidence type="ECO:0000256" key="1">
    <source>
        <dbReference type="ARBA" id="ARBA00022669"/>
    </source>
</evidence>
<reference evidence="6" key="1">
    <citation type="submission" date="2023-08" db="EMBL/GenBank/DDBJ databases">
        <authorList>
            <person name="Audoor S."/>
            <person name="Bilcke G."/>
        </authorList>
    </citation>
    <scope>NUCLEOTIDE SEQUENCE</scope>
</reference>
<dbReference type="EMBL" id="CAKOGP040000058">
    <property type="protein sequence ID" value="CAJ1928705.1"/>
    <property type="molecule type" value="Genomic_DNA"/>
</dbReference>
<keyword evidence="7" id="KW-1185">Reference proteome</keyword>
<feature type="compositionally biased region" description="Pro residues" evidence="3">
    <location>
        <begin position="547"/>
        <end position="589"/>
    </location>
</feature>
<evidence type="ECO:0000313" key="7">
    <source>
        <dbReference type="Proteomes" id="UP001295423"/>
    </source>
</evidence>
<dbReference type="GO" id="GO:0008061">
    <property type="term" value="F:chitin binding"/>
    <property type="evidence" value="ECO:0007669"/>
    <property type="project" value="UniProtKB-KW"/>
</dbReference>
<dbReference type="Proteomes" id="UP001295423">
    <property type="component" value="Unassembled WGS sequence"/>
</dbReference>
<evidence type="ECO:0000313" key="6">
    <source>
        <dbReference type="EMBL" id="CAJ1928705.1"/>
    </source>
</evidence>
<gene>
    <name evidence="6" type="ORF">CYCCA115_LOCUS1530</name>
</gene>
<evidence type="ECO:0000256" key="2">
    <source>
        <dbReference type="ARBA" id="ARBA00023157"/>
    </source>
</evidence>